<evidence type="ECO:0000313" key="3">
    <source>
        <dbReference type="Proteomes" id="UP000241769"/>
    </source>
</evidence>
<dbReference type="PANTHER" id="PTHR28541:SF1">
    <property type="entry name" value="DDB1- AND CUL4-ASSOCIATED FACTOR 15"/>
    <property type="match status" value="1"/>
</dbReference>
<gene>
    <name evidence="2" type="ORF">PROFUN_15284</name>
</gene>
<dbReference type="EMBL" id="MDYQ01000331">
    <property type="protein sequence ID" value="PRP76383.1"/>
    <property type="molecule type" value="Genomic_DNA"/>
</dbReference>
<sequence length="442" mass="50542">MPSRNVIHKLEYARLRGHRPNMIYSSKMENSLKSNFFETAPPHAIASLDEIIDDRGELRTCIILGFTRDGNHLISYSSTTDNSGAHHFFSEEEQHYFLQIWSFKLKNKSKKISEHPLFGGAAISTRHGSGLRLTIMEDAEQNLFLIHGCHNVREDDRSTSEDHHITIVPSPIILFGHVKNDGYDPLDCIHLRYPCQDPFPSFDPRLNFISPNIMLINTGSAVHCLRMHRAEDHTGREQRERQYDFDETDWSLDMSQGKMQMSWSCTQPGDLNQVTLLEVNQRTHPNAFGIDGHDCFNAERYLQRMIHTTPQMKGLRLVDYELDILEVIGSHATLSMNAFYLPPSDRHGLILIAVIISFDLSNGDIQMKRFNSYSCNSNNKKAVLAYIRAEMTEAMRLCCLSKSQHKSPSVWTNKSVFSGQSVPFLFHPHLPIVLSIRKSVSE</sequence>
<dbReference type="InterPro" id="IPR038914">
    <property type="entry name" value="DCAF15"/>
</dbReference>
<evidence type="ECO:0000313" key="2">
    <source>
        <dbReference type="EMBL" id="PRP76383.1"/>
    </source>
</evidence>
<dbReference type="AlphaFoldDB" id="A0A2P6MXH7"/>
<protein>
    <recommendedName>
        <fullName evidence="1">DDB1- and CUL4-associated factor 15 WD40 repeat-containing domain-containing protein</fullName>
    </recommendedName>
</protein>
<dbReference type="InterPro" id="IPR032734">
    <property type="entry name" value="DCAF15_WD40"/>
</dbReference>
<dbReference type="STRING" id="1890364.A0A2P6MXH7"/>
<reference evidence="2 3" key="1">
    <citation type="journal article" date="2018" name="Genome Biol. Evol.">
        <title>Multiple Roots of Fruiting Body Formation in Amoebozoa.</title>
        <authorList>
            <person name="Hillmann F."/>
            <person name="Forbes G."/>
            <person name="Novohradska S."/>
            <person name="Ferling I."/>
            <person name="Riege K."/>
            <person name="Groth M."/>
            <person name="Westermann M."/>
            <person name="Marz M."/>
            <person name="Spaller T."/>
            <person name="Winckler T."/>
            <person name="Schaap P."/>
            <person name="Glockner G."/>
        </authorList>
    </citation>
    <scope>NUCLEOTIDE SEQUENCE [LARGE SCALE GENOMIC DNA]</scope>
    <source>
        <strain evidence="2 3">Jena</strain>
    </source>
</reference>
<dbReference type="InParanoid" id="A0A2P6MXH7"/>
<dbReference type="PANTHER" id="PTHR28541">
    <property type="entry name" value="DDB1- AND CUL4-ASSOCIATED FACTOR 15"/>
    <property type="match status" value="1"/>
</dbReference>
<proteinExistence type="predicted"/>
<comment type="caution">
    <text evidence="2">The sequence shown here is derived from an EMBL/GenBank/DDBJ whole genome shotgun (WGS) entry which is preliminary data.</text>
</comment>
<dbReference type="GO" id="GO:0080008">
    <property type="term" value="C:Cul4-RING E3 ubiquitin ligase complex"/>
    <property type="evidence" value="ECO:0007669"/>
    <property type="project" value="TreeGrafter"/>
</dbReference>
<dbReference type="Pfam" id="PF14939">
    <property type="entry name" value="DCAF15_WD40"/>
    <property type="match status" value="2"/>
</dbReference>
<dbReference type="Proteomes" id="UP000241769">
    <property type="component" value="Unassembled WGS sequence"/>
</dbReference>
<accession>A0A2P6MXH7</accession>
<name>A0A2P6MXH7_9EUKA</name>
<evidence type="ECO:0000259" key="1">
    <source>
        <dbReference type="Pfam" id="PF14939"/>
    </source>
</evidence>
<organism evidence="2 3">
    <name type="scientific">Planoprotostelium fungivorum</name>
    <dbReference type="NCBI Taxonomy" id="1890364"/>
    <lineage>
        <taxon>Eukaryota</taxon>
        <taxon>Amoebozoa</taxon>
        <taxon>Evosea</taxon>
        <taxon>Variosea</taxon>
        <taxon>Cavosteliida</taxon>
        <taxon>Cavosteliaceae</taxon>
        <taxon>Planoprotostelium</taxon>
    </lineage>
</organism>
<dbReference type="CDD" id="cd20917">
    <property type="entry name" value="DCAF15-NTD"/>
    <property type="match status" value="1"/>
</dbReference>
<keyword evidence="3" id="KW-1185">Reference proteome</keyword>
<feature type="domain" description="DDB1- and CUL4-associated factor 15 WD40 repeat-containing" evidence="1">
    <location>
        <begin position="189"/>
        <end position="227"/>
    </location>
</feature>
<dbReference type="OrthoDB" id="514844at2759"/>
<dbReference type="GO" id="GO:0016567">
    <property type="term" value="P:protein ubiquitination"/>
    <property type="evidence" value="ECO:0007669"/>
    <property type="project" value="InterPro"/>
</dbReference>
<feature type="domain" description="DDB1- and CUL4-associated factor 15 WD40 repeat-containing" evidence="1">
    <location>
        <begin position="33"/>
        <end position="171"/>
    </location>
</feature>